<keyword evidence="1" id="KW-1133">Transmembrane helix</keyword>
<proteinExistence type="predicted"/>
<dbReference type="AlphaFoldDB" id="A0A518BC58"/>
<reference evidence="2 3" key="1">
    <citation type="submission" date="2019-02" db="EMBL/GenBank/DDBJ databases">
        <title>Deep-cultivation of Planctomycetes and their phenomic and genomic characterization uncovers novel biology.</title>
        <authorList>
            <person name="Wiegand S."/>
            <person name="Jogler M."/>
            <person name="Boedeker C."/>
            <person name="Pinto D."/>
            <person name="Vollmers J."/>
            <person name="Rivas-Marin E."/>
            <person name="Kohn T."/>
            <person name="Peeters S.H."/>
            <person name="Heuer A."/>
            <person name="Rast P."/>
            <person name="Oberbeckmann S."/>
            <person name="Bunk B."/>
            <person name="Jeske O."/>
            <person name="Meyerdierks A."/>
            <person name="Storesund J.E."/>
            <person name="Kallscheuer N."/>
            <person name="Luecker S."/>
            <person name="Lage O.M."/>
            <person name="Pohl T."/>
            <person name="Merkel B.J."/>
            <person name="Hornburger P."/>
            <person name="Mueller R.-W."/>
            <person name="Bruemmer F."/>
            <person name="Labrenz M."/>
            <person name="Spormann A.M."/>
            <person name="Op den Camp H."/>
            <person name="Overmann J."/>
            <person name="Amann R."/>
            <person name="Jetten M.S.M."/>
            <person name="Mascher T."/>
            <person name="Medema M.H."/>
            <person name="Devos D.P."/>
            <person name="Kaster A.-K."/>
            <person name="Ovreas L."/>
            <person name="Rohde M."/>
            <person name="Galperin M.Y."/>
            <person name="Jogler C."/>
        </authorList>
    </citation>
    <scope>NUCLEOTIDE SEQUENCE [LARGE SCALE GENOMIC DNA]</scope>
    <source>
        <strain evidence="2 3">Pan216</strain>
    </source>
</reference>
<protein>
    <submittedName>
        <fullName evidence="2">Uncharacterized protein</fullName>
    </submittedName>
</protein>
<dbReference type="RefSeq" id="WP_145262847.1">
    <property type="nucleotide sequence ID" value="NZ_CP036279.1"/>
</dbReference>
<evidence type="ECO:0000256" key="1">
    <source>
        <dbReference type="SAM" id="Phobius"/>
    </source>
</evidence>
<keyword evidence="3" id="KW-1185">Reference proteome</keyword>
<keyword evidence="1" id="KW-0812">Transmembrane</keyword>
<evidence type="ECO:0000313" key="2">
    <source>
        <dbReference type="EMBL" id="QDU64561.1"/>
    </source>
</evidence>
<name>A0A518BC58_9BACT</name>
<evidence type="ECO:0000313" key="3">
    <source>
        <dbReference type="Proteomes" id="UP000317093"/>
    </source>
</evidence>
<keyword evidence="1" id="KW-0472">Membrane</keyword>
<dbReference type="EMBL" id="CP036279">
    <property type="protein sequence ID" value="QDU64561.1"/>
    <property type="molecule type" value="Genomic_DNA"/>
</dbReference>
<gene>
    <name evidence="2" type="ORF">Pan216_54510</name>
</gene>
<organism evidence="2 3">
    <name type="scientific">Kolteria novifilia</name>
    <dbReference type="NCBI Taxonomy" id="2527975"/>
    <lineage>
        <taxon>Bacteria</taxon>
        <taxon>Pseudomonadati</taxon>
        <taxon>Planctomycetota</taxon>
        <taxon>Planctomycetia</taxon>
        <taxon>Kolteriales</taxon>
        <taxon>Kolteriaceae</taxon>
        <taxon>Kolteria</taxon>
    </lineage>
</organism>
<feature type="transmembrane region" description="Helical" evidence="1">
    <location>
        <begin position="6"/>
        <end position="28"/>
    </location>
</feature>
<dbReference type="OrthoDB" id="9769739at2"/>
<sequence>MAFDQSFWIMALVAAGCFAVFTLINLSLSQQRTQELHRFARRMGFEFAMHPAHFVLEGVDMSHLRFHGRFEQVRNLIDGNWRGIHIRVFDFHFREGNESVVQTVFMAESNEVELPAFMLRPANSPFDKLKGLVTLTDINFKERPGFSARYRLVGNDASRIRSIFTEQLLDRIVDSHDLHLEGMDHRLIFFHARVTVPTKGICGFIDEGLQYLSLLSGTTAPLLS</sequence>
<dbReference type="Proteomes" id="UP000317093">
    <property type="component" value="Chromosome"/>
</dbReference>
<accession>A0A518BC58</accession>
<dbReference type="KEGG" id="knv:Pan216_54510"/>